<sequence>MADAWCHRDGVIGIGQKAPEGSLLLRQGESEPVLQEAIERVGRVAYDNTTWLVPGVPEADDDDAALEAAIDFIFKLRLRCATITQRQPRPLHAREGLVVIAGGRA</sequence>
<reference evidence="1 2" key="1">
    <citation type="submission" date="2021-07" db="EMBL/GenBank/DDBJ databases">
        <authorList>
            <person name="So Y."/>
        </authorList>
    </citation>
    <scope>NUCLEOTIDE SEQUENCE [LARGE SCALE GENOMIC DNA]</scope>
    <source>
        <strain evidence="1 2">HJA6</strain>
    </source>
</reference>
<name>A0ABS7AF95_9PROT</name>
<protein>
    <submittedName>
        <fullName evidence="1">Uncharacterized protein</fullName>
    </submittedName>
</protein>
<dbReference type="RefSeq" id="WP_219764550.1">
    <property type="nucleotide sequence ID" value="NZ_JAHYBZ010000006.1"/>
</dbReference>
<gene>
    <name evidence="1" type="ORF">KPL78_19045</name>
</gene>
<evidence type="ECO:0000313" key="2">
    <source>
        <dbReference type="Proteomes" id="UP001196565"/>
    </source>
</evidence>
<dbReference type="Proteomes" id="UP001196565">
    <property type="component" value="Unassembled WGS sequence"/>
</dbReference>
<evidence type="ECO:0000313" key="1">
    <source>
        <dbReference type="EMBL" id="MBW6399965.1"/>
    </source>
</evidence>
<comment type="caution">
    <text evidence="1">The sequence shown here is derived from an EMBL/GenBank/DDBJ whole genome shotgun (WGS) entry which is preliminary data.</text>
</comment>
<proteinExistence type="predicted"/>
<keyword evidence="2" id="KW-1185">Reference proteome</keyword>
<dbReference type="EMBL" id="JAHYBZ010000006">
    <property type="protein sequence ID" value="MBW6399965.1"/>
    <property type="molecule type" value="Genomic_DNA"/>
</dbReference>
<accession>A0ABS7AF95</accession>
<organism evidence="1 2">
    <name type="scientific">Roseomonas alba</name>
    <dbReference type="NCBI Taxonomy" id="2846776"/>
    <lineage>
        <taxon>Bacteria</taxon>
        <taxon>Pseudomonadati</taxon>
        <taxon>Pseudomonadota</taxon>
        <taxon>Alphaproteobacteria</taxon>
        <taxon>Acetobacterales</taxon>
        <taxon>Roseomonadaceae</taxon>
        <taxon>Roseomonas</taxon>
    </lineage>
</organism>